<dbReference type="EMBL" id="JAQGEC010000001">
    <property type="protein sequence ID" value="MDR9888764.1"/>
    <property type="molecule type" value="Genomic_DNA"/>
</dbReference>
<dbReference type="Proteomes" id="UP001248822">
    <property type="component" value="Unassembled WGS sequence"/>
</dbReference>
<name>A0AAE4DJU3_9ENTR</name>
<proteinExistence type="predicted"/>
<sequence>MKPVSAETFQEVLRVLLKLARKVVFLPSEFRSAAHFSSAIACFAEAADACAGLLQHRSAHFYF</sequence>
<organism evidence="1 2">
    <name type="scientific">Pseudenterobacter timonensis</name>
    <dbReference type="NCBI Taxonomy" id="1755099"/>
    <lineage>
        <taxon>Bacteria</taxon>
        <taxon>Pseudomonadati</taxon>
        <taxon>Pseudomonadota</taxon>
        <taxon>Gammaproteobacteria</taxon>
        <taxon>Enterobacterales</taxon>
        <taxon>Enterobacteriaceae</taxon>
        <taxon>Pseudenterobacter</taxon>
    </lineage>
</organism>
<evidence type="ECO:0000313" key="1">
    <source>
        <dbReference type="EMBL" id="MDR9888764.1"/>
    </source>
</evidence>
<gene>
    <name evidence="1" type="ORF">O7047_00730</name>
</gene>
<protein>
    <submittedName>
        <fullName evidence="1">Uncharacterized protein</fullName>
    </submittedName>
</protein>
<evidence type="ECO:0000313" key="2">
    <source>
        <dbReference type="Proteomes" id="UP001248822"/>
    </source>
</evidence>
<reference evidence="1" key="1">
    <citation type="submission" date="2022-12" db="EMBL/GenBank/DDBJ databases">
        <title>NDM-1 containing novel ST 2018 Pseudenterobacter timonensis.</title>
        <authorList>
            <person name="Halder G."/>
            <person name="Mandal S."/>
            <person name="Dutta S."/>
        </authorList>
    </citation>
    <scope>NUCLEOTIDE SEQUENCE</scope>
    <source>
        <strain evidence="1">CNCI147</strain>
    </source>
</reference>
<comment type="caution">
    <text evidence="1">The sequence shown here is derived from an EMBL/GenBank/DDBJ whole genome shotgun (WGS) entry which is preliminary data.</text>
</comment>
<accession>A0AAE4DJU3</accession>
<dbReference type="AlphaFoldDB" id="A0AAE4DJU3"/>